<evidence type="ECO:0000256" key="2">
    <source>
        <dbReference type="SAM" id="SignalP"/>
    </source>
</evidence>
<comment type="caution">
    <text evidence="3">The sequence shown here is derived from an EMBL/GenBank/DDBJ whole genome shotgun (WGS) entry which is preliminary data.</text>
</comment>
<keyword evidence="2" id="KW-0732">Signal</keyword>
<proteinExistence type="predicted"/>
<evidence type="ECO:0000313" key="3">
    <source>
        <dbReference type="EMBL" id="KAK0729552.1"/>
    </source>
</evidence>
<evidence type="ECO:0000256" key="1">
    <source>
        <dbReference type="SAM" id="Phobius"/>
    </source>
</evidence>
<protein>
    <submittedName>
        <fullName evidence="3">Uncharacterized protein</fullName>
    </submittedName>
</protein>
<evidence type="ECO:0000313" key="4">
    <source>
        <dbReference type="Proteomes" id="UP001172102"/>
    </source>
</evidence>
<keyword evidence="1" id="KW-0812">Transmembrane</keyword>
<feature type="transmembrane region" description="Helical" evidence="1">
    <location>
        <begin position="38"/>
        <end position="57"/>
    </location>
</feature>
<feature type="chain" id="PRO_5041460763" evidence="2">
    <location>
        <begin position="25"/>
        <end position="79"/>
    </location>
</feature>
<organism evidence="3 4">
    <name type="scientific">Lasiosphaeris hirsuta</name>
    <dbReference type="NCBI Taxonomy" id="260670"/>
    <lineage>
        <taxon>Eukaryota</taxon>
        <taxon>Fungi</taxon>
        <taxon>Dikarya</taxon>
        <taxon>Ascomycota</taxon>
        <taxon>Pezizomycotina</taxon>
        <taxon>Sordariomycetes</taxon>
        <taxon>Sordariomycetidae</taxon>
        <taxon>Sordariales</taxon>
        <taxon>Lasiosphaeriaceae</taxon>
        <taxon>Lasiosphaeris</taxon>
    </lineage>
</organism>
<feature type="signal peptide" evidence="2">
    <location>
        <begin position="1"/>
        <end position="24"/>
    </location>
</feature>
<gene>
    <name evidence="3" type="ORF">B0H67DRAFT_559076</name>
</gene>
<keyword evidence="1" id="KW-1133">Transmembrane helix</keyword>
<keyword evidence="4" id="KW-1185">Reference proteome</keyword>
<reference evidence="3" key="1">
    <citation type="submission" date="2023-06" db="EMBL/GenBank/DDBJ databases">
        <title>Genome-scale phylogeny and comparative genomics of the fungal order Sordariales.</title>
        <authorList>
            <consortium name="Lawrence Berkeley National Laboratory"/>
            <person name="Hensen N."/>
            <person name="Bonometti L."/>
            <person name="Westerberg I."/>
            <person name="Brannstrom I.O."/>
            <person name="Guillou S."/>
            <person name="Cros-Aarteil S."/>
            <person name="Calhoun S."/>
            <person name="Haridas S."/>
            <person name="Kuo A."/>
            <person name="Mondo S."/>
            <person name="Pangilinan J."/>
            <person name="Riley R."/>
            <person name="Labutti K."/>
            <person name="Andreopoulos B."/>
            <person name="Lipzen A."/>
            <person name="Chen C."/>
            <person name="Yanf M."/>
            <person name="Daum C."/>
            <person name="Ng V."/>
            <person name="Clum A."/>
            <person name="Steindorff A."/>
            <person name="Ohm R."/>
            <person name="Martin F."/>
            <person name="Silar P."/>
            <person name="Natvig D."/>
            <person name="Lalanne C."/>
            <person name="Gautier V."/>
            <person name="Ament-Velasquez S.L."/>
            <person name="Kruys A."/>
            <person name="Hutchinson M.I."/>
            <person name="Powell A.J."/>
            <person name="Barry K."/>
            <person name="Miller A.N."/>
            <person name="Grigoriev I.V."/>
            <person name="Debuchy R."/>
            <person name="Gladieux P."/>
            <person name="Thoren M.H."/>
            <person name="Johannesson H."/>
        </authorList>
    </citation>
    <scope>NUCLEOTIDE SEQUENCE</scope>
    <source>
        <strain evidence="3">SMH4607-1</strain>
    </source>
</reference>
<sequence>MQSAEPIPAAVLASLLASPLLAWATPHADEIRRPVGSVLGLLFQVSAPILALFIIPVTDPASPRYPNSVVYLAADETQN</sequence>
<dbReference type="Proteomes" id="UP001172102">
    <property type="component" value="Unassembled WGS sequence"/>
</dbReference>
<keyword evidence="1" id="KW-0472">Membrane</keyword>
<name>A0AA40B8C7_9PEZI</name>
<dbReference type="EMBL" id="JAUKUA010000001">
    <property type="protein sequence ID" value="KAK0729552.1"/>
    <property type="molecule type" value="Genomic_DNA"/>
</dbReference>
<dbReference type="AlphaFoldDB" id="A0AA40B8C7"/>
<accession>A0AA40B8C7</accession>